<dbReference type="HAMAP" id="MF_01401">
    <property type="entry name" value="MsrA"/>
    <property type="match status" value="1"/>
</dbReference>
<dbReference type="PANTHER" id="PTHR43774:SF1">
    <property type="entry name" value="PEPTIDE METHIONINE SULFOXIDE REDUCTASE MSRA 2"/>
    <property type="match status" value="1"/>
</dbReference>
<dbReference type="Proteomes" id="UP001205046">
    <property type="component" value="Unassembled WGS sequence"/>
</dbReference>
<organism evidence="7 8">
    <name type="scientific">Nesterenkonia massiliensis</name>
    <dbReference type="NCBI Taxonomy" id="1232429"/>
    <lineage>
        <taxon>Bacteria</taxon>
        <taxon>Bacillati</taxon>
        <taxon>Actinomycetota</taxon>
        <taxon>Actinomycetes</taxon>
        <taxon>Micrococcales</taxon>
        <taxon>Micrococcaceae</taxon>
        <taxon>Nesterenkonia</taxon>
    </lineage>
</organism>
<sequence>MTENSRPAELFSAPSGRWRTVVLAAGCFWCLDSIARRLVGVHAVRSVYTGGSGPANYQAVCTGSTGHAEAVEITFDPEQLPAEVLYQVFFSTHDPTSLNRQGHDVGTQYRSAMFFSSAVEREEFQEAITAAQQHYDKPIVTTLEALGPVFEAEAEHQDFHARRPDVGYCHFIIDPKISYLRRHWAQWLRENQSSNVTGHLRPGLGR</sequence>
<dbReference type="GO" id="GO:0008113">
    <property type="term" value="F:peptide-methionine (S)-S-oxide reductase activity"/>
    <property type="evidence" value="ECO:0007669"/>
    <property type="project" value="UniProtKB-EC"/>
</dbReference>
<name>A0ABT2HR09_9MICC</name>
<dbReference type="Pfam" id="PF01625">
    <property type="entry name" value="PMSR"/>
    <property type="match status" value="1"/>
</dbReference>
<evidence type="ECO:0000256" key="3">
    <source>
        <dbReference type="ARBA" id="ARBA00047806"/>
    </source>
</evidence>
<evidence type="ECO:0000259" key="6">
    <source>
        <dbReference type="Pfam" id="PF01625"/>
    </source>
</evidence>
<keyword evidence="2 5" id="KW-0560">Oxidoreductase</keyword>
<evidence type="ECO:0000313" key="8">
    <source>
        <dbReference type="Proteomes" id="UP001205046"/>
    </source>
</evidence>
<evidence type="ECO:0000256" key="5">
    <source>
        <dbReference type="HAMAP-Rule" id="MF_01401"/>
    </source>
</evidence>
<feature type="domain" description="Peptide methionine sulphoxide reductase MsrA" evidence="6">
    <location>
        <begin position="21"/>
        <end position="170"/>
    </location>
</feature>
<evidence type="ECO:0000313" key="7">
    <source>
        <dbReference type="EMBL" id="MCT1607131.1"/>
    </source>
</evidence>
<protein>
    <recommendedName>
        <fullName evidence="5">Peptide methionine sulfoxide reductase MsrA</fullName>
        <shortName evidence="5">Protein-methionine-S-oxide reductase</shortName>
        <ecNumber evidence="5">1.8.4.11</ecNumber>
    </recommendedName>
    <alternativeName>
        <fullName evidence="5">Peptide-methionine (S)-S-oxide reductase</fullName>
        <shortName evidence="5">Peptide Met(O) reductase</shortName>
    </alternativeName>
</protein>
<dbReference type="Gene3D" id="3.30.1060.10">
    <property type="entry name" value="Peptide methionine sulphoxide reductase MsrA"/>
    <property type="match status" value="1"/>
</dbReference>
<feature type="active site" evidence="5">
    <location>
        <position position="27"/>
    </location>
</feature>
<dbReference type="NCBIfam" id="TIGR00401">
    <property type="entry name" value="msrA"/>
    <property type="match status" value="1"/>
</dbReference>
<dbReference type="InterPro" id="IPR002569">
    <property type="entry name" value="Met_Sox_Rdtase_MsrA_dom"/>
</dbReference>
<comment type="function">
    <text evidence="5">Has an important function as a repair enzyme for proteins that have been inactivated by oxidation. Catalyzes the reversible oxidation-reduction of methionine sulfoxide in proteins to methionine.</text>
</comment>
<keyword evidence="8" id="KW-1185">Reference proteome</keyword>
<dbReference type="EC" id="1.8.4.11" evidence="5"/>
<evidence type="ECO:0000256" key="4">
    <source>
        <dbReference type="ARBA" id="ARBA00048782"/>
    </source>
</evidence>
<dbReference type="EMBL" id="JALXMO010000016">
    <property type="protein sequence ID" value="MCT1607131.1"/>
    <property type="molecule type" value="Genomic_DNA"/>
</dbReference>
<accession>A0ABT2HR09</accession>
<dbReference type="RefSeq" id="WP_260073136.1">
    <property type="nucleotide sequence ID" value="NZ_JALXMO010000016.1"/>
</dbReference>
<evidence type="ECO:0000256" key="1">
    <source>
        <dbReference type="ARBA" id="ARBA00005591"/>
    </source>
</evidence>
<comment type="similarity">
    <text evidence="1 5">Belongs to the MsrA Met sulfoxide reductase family.</text>
</comment>
<proteinExistence type="inferred from homology"/>
<comment type="catalytic activity">
    <reaction evidence="4 5">
        <text>[thioredoxin]-disulfide + L-methionine + H2O = L-methionine (S)-S-oxide + [thioredoxin]-dithiol</text>
        <dbReference type="Rhea" id="RHEA:19993"/>
        <dbReference type="Rhea" id="RHEA-COMP:10698"/>
        <dbReference type="Rhea" id="RHEA-COMP:10700"/>
        <dbReference type="ChEBI" id="CHEBI:15377"/>
        <dbReference type="ChEBI" id="CHEBI:29950"/>
        <dbReference type="ChEBI" id="CHEBI:50058"/>
        <dbReference type="ChEBI" id="CHEBI:57844"/>
        <dbReference type="ChEBI" id="CHEBI:58772"/>
        <dbReference type="EC" id="1.8.4.11"/>
    </reaction>
</comment>
<dbReference type="PANTHER" id="PTHR43774">
    <property type="entry name" value="PEPTIDE METHIONINE SULFOXIDE REDUCTASE"/>
    <property type="match status" value="1"/>
</dbReference>
<dbReference type="SUPFAM" id="SSF55068">
    <property type="entry name" value="Peptide methionine sulfoxide reductase"/>
    <property type="match status" value="1"/>
</dbReference>
<reference evidence="7 8" key="1">
    <citation type="submission" date="2022-04" db="EMBL/GenBank/DDBJ databases">
        <title>Human microbiome associated bacterial genomes.</title>
        <authorList>
            <person name="Sandstrom S."/>
            <person name="Salamzade R."/>
            <person name="Kalan L.R."/>
        </authorList>
    </citation>
    <scope>NUCLEOTIDE SEQUENCE [LARGE SCALE GENOMIC DNA]</scope>
    <source>
        <strain evidence="8">p3-SID767</strain>
    </source>
</reference>
<comment type="catalytic activity">
    <reaction evidence="3 5">
        <text>L-methionyl-[protein] + [thioredoxin]-disulfide + H2O = L-methionyl-(S)-S-oxide-[protein] + [thioredoxin]-dithiol</text>
        <dbReference type="Rhea" id="RHEA:14217"/>
        <dbReference type="Rhea" id="RHEA-COMP:10698"/>
        <dbReference type="Rhea" id="RHEA-COMP:10700"/>
        <dbReference type="Rhea" id="RHEA-COMP:12313"/>
        <dbReference type="Rhea" id="RHEA-COMP:12315"/>
        <dbReference type="ChEBI" id="CHEBI:15377"/>
        <dbReference type="ChEBI" id="CHEBI:16044"/>
        <dbReference type="ChEBI" id="CHEBI:29950"/>
        <dbReference type="ChEBI" id="CHEBI:44120"/>
        <dbReference type="ChEBI" id="CHEBI:50058"/>
        <dbReference type="EC" id="1.8.4.11"/>
    </reaction>
</comment>
<evidence type="ECO:0000256" key="2">
    <source>
        <dbReference type="ARBA" id="ARBA00023002"/>
    </source>
</evidence>
<gene>
    <name evidence="5 7" type="primary">msrA</name>
    <name evidence="7" type="ORF">M3B43_07280</name>
</gene>
<dbReference type="InterPro" id="IPR036509">
    <property type="entry name" value="Met_Sox_Rdtase_MsrA_sf"/>
</dbReference>
<comment type="caution">
    <text evidence="7">The sequence shown here is derived from an EMBL/GenBank/DDBJ whole genome shotgun (WGS) entry which is preliminary data.</text>
</comment>